<dbReference type="PROSITE" id="PS00690">
    <property type="entry name" value="DEAH_ATP_HELICASE"/>
    <property type="match status" value="1"/>
</dbReference>
<feature type="region of interest" description="Disordered" evidence="6">
    <location>
        <begin position="870"/>
        <end position="908"/>
    </location>
</feature>
<keyword evidence="4" id="KW-0067">ATP-binding</keyword>
<evidence type="ECO:0000313" key="10">
    <source>
        <dbReference type="EMBL" id="CBY35617.1"/>
    </source>
</evidence>
<dbReference type="EMBL" id="FN654654">
    <property type="protein sequence ID" value="CBY35617.1"/>
    <property type="molecule type" value="Genomic_DNA"/>
</dbReference>
<dbReference type="Gene3D" id="3.30.1370.50">
    <property type="entry name" value="R3H-like domain"/>
    <property type="match status" value="1"/>
</dbReference>
<dbReference type="PROSITE" id="PS51061">
    <property type="entry name" value="R3H"/>
    <property type="match status" value="1"/>
</dbReference>
<dbReference type="InterPro" id="IPR001650">
    <property type="entry name" value="Helicase_C-like"/>
</dbReference>
<dbReference type="PANTHER" id="PTHR18934">
    <property type="entry name" value="ATP-DEPENDENT RNA HELICASE"/>
    <property type="match status" value="1"/>
</dbReference>
<evidence type="ECO:0000256" key="1">
    <source>
        <dbReference type="ARBA" id="ARBA00012552"/>
    </source>
</evidence>
<dbReference type="InterPro" id="IPR002464">
    <property type="entry name" value="DNA/RNA_helicase_DEAH_CS"/>
</dbReference>
<dbReference type="Proteomes" id="UP000011014">
    <property type="component" value="Unassembled WGS sequence"/>
</dbReference>
<dbReference type="AlphaFoldDB" id="E4YJF6"/>
<evidence type="ECO:0000259" key="7">
    <source>
        <dbReference type="PROSITE" id="PS51061"/>
    </source>
</evidence>
<evidence type="ECO:0000256" key="4">
    <source>
        <dbReference type="ARBA" id="ARBA00022840"/>
    </source>
</evidence>
<dbReference type="InterPro" id="IPR011545">
    <property type="entry name" value="DEAD/DEAH_box_helicase_dom"/>
</dbReference>
<comment type="catalytic activity">
    <reaction evidence="5">
        <text>ATP + H2O = ADP + phosphate + H(+)</text>
        <dbReference type="Rhea" id="RHEA:13065"/>
        <dbReference type="ChEBI" id="CHEBI:15377"/>
        <dbReference type="ChEBI" id="CHEBI:15378"/>
        <dbReference type="ChEBI" id="CHEBI:30616"/>
        <dbReference type="ChEBI" id="CHEBI:43474"/>
        <dbReference type="ChEBI" id="CHEBI:456216"/>
        <dbReference type="EC" id="3.6.4.13"/>
    </reaction>
</comment>
<dbReference type="EC" id="3.6.4.13" evidence="1"/>
<evidence type="ECO:0000256" key="3">
    <source>
        <dbReference type="ARBA" id="ARBA00022801"/>
    </source>
</evidence>
<dbReference type="GO" id="GO:0003724">
    <property type="term" value="F:RNA helicase activity"/>
    <property type="evidence" value="ECO:0007669"/>
    <property type="project" value="UniProtKB-EC"/>
</dbReference>
<dbReference type="InterPro" id="IPR001374">
    <property type="entry name" value="R3H_dom"/>
</dbReference>
<dbReference type="SMART" id="SM00490">
    <property type="entry name" value="HELICc"/>
    <property type="match status" value="1"/>
</dbReference>
<dbReference type="Pfam" id="PF00271">
    <property type="entry name" value="Helicase_C"/>
    <property type="match status" value="1"/>
</dbReference>
<gene>
    <name evidence="10" type="ORF">GSOID_T00027445001</name>
</gene>
<evidence type="ECO:0000259" key="8">
    <source>
        <dbReference type="PROSITE" id="PS51192"/>
    </source>
</evidence>
<evidence type="ECO:0000256" key="6">
    <source>
        <dbReference type="SAM" id="MobiDB-lite"/>
    </source>
</evidence>
<feature type="compositionally biased region" description="Low complexity" evidence="6">
    <location>
        <begin position="884"/>
        <end position="894"/>
    </location>
</feature>
<feature type="domain" description="Helicase ATP-binding" evidence="8">
    <location>
        <begin position="144"/>
        <end position="315"/>
    </location>
</feature>
<dbReference type="SMART" id="SM00487">
    <property type="entry name" value="DEXDc"/>
    <property type="match status" value="1"/>
</dbReference>
<dbReference type="InterPro" id="IPR007502">
    <property type="entry name" value="Helicase-assoc_dom"/>
</dbReference>
<reference evidence="10" key="1">
    <citation type="journal article" date="2010" name="Science">
        <title>Plasticity of animal genome architecture unmasked by rapid evolution of a pelagic tunicate.</title>
        <authorList>
            <person name="Denoeud F."/>
            <person name="Henriet S."/>
            <person name="Mungpakdee S."/>
            <person name="Aury J.M."/>
            <person name="Da Silva C."/>
            <person name="Brinkmann H."/>
            <person name="Mikhaleva J."/>
            <person name="Olsen L.C."/>
            <person name="Jubin C."/>
            <person name="Canestro C."/>
            <person name="Bouquet J.M."/>
            <person name="Danks G."/>
            <person name="Poulain J."/>
            <person name="Campsteijn C."/>
            <person name="Adamski M."/>
            <person name="Cross I."/>
            <person name="Yadetie F."/>
            <person name="Muffato M."/>
            <person name="Louis A."/>
            <person name="Butcher S."/>
            <person name="Tsagkogeorga G."/>
            <person name="Konrad A."/>
            <person name="Singh S."/>
            <person name="Jensen M.F."/>
            <person name="Cong E.H."/>
            <person name="Eikeseth-Otteraa H."/>
            <person name="Noel B."/>
            <person name="Anthouard V."/>
            <person name="Porcel B.M."/>
            <person name="Kachouri-Lafond R."/>
            <person name="Nishino A."/>
            <person name="Ugolini M."/>
            <person name="Chourrout P."/>
            <person name="Nishida H."/>
            <person name="Aasland R."/>
            <person name="Huzurbazar S."/>
            <person name="Westhof E."/>
            <person name="Delsuc F."/>
            <person name="Lehrach H."/>
            <person name="Reinhardt R."/>
            <person name="Weissenbach J."/>
            <person name="Roy S.W."/>
            <person name="Artiguenave F."/>
            <person name="Postlethwait J.H."/>
            <person name="Manak J.R."/>
            <person name="Thompson E.M."/>
            <person name="Jaillon O."/>
            <person name="Du Pasquier L."/>
            <person name="Boudinot P."/>
            <person name="Liberles D.A."/>
            <person name="Volff J.N."/>
            <person name="Philippe H."/>
            <person name="Lenhard B."/>
            <person name="Roest Crollius H."/>
            <person name="Wincker P."/>
            <person name="Chourrout D."/>
        </authorList>
    </citation>
    <scope>NUCLEOTIDE SEQUENCE [LARGE SCALE GENOMIC DNA]</scope>
</reference>
<dbReference type="Pfam" id="PF00270">
    <property type="entry name" value="DEAD"/>
    <property type="match status" value="1"/>
</dbReference>
<feature type="domain" description="R3H" evidence="7">
    <location>
        <begin position="1"/>
        <end position="62"/>
    </location>
</feature>
<dbReference type="SMART" id="SM00847">
    <property type="entry name" value="HA2"/>
    <property type="match status" value="1"/>
</dbReference>
<sequence>MKRNLESKVEDFLSSGKDSYRFPAGMFNFERQYVHALCKKRGLISASHGSGEARRLTISRKQGREEKEILPQLIPDNAKHVIEALRNYQEKAWQNNKQPKLEPKFRLNFHSKPSLPNRQYNKPVYKLQAFRSALPIAEKKTEIVRSIVNSKVTIIIGETGSGKTTQVPQFILEDAEERLRPTRIYFSQPRRLATITCASRIAEERGSVLGKEIGYQIRLDNRISNDTNLILCTHGVLLRTLVGSKKENREKLSAMVSHVILDEIHERDKNADFLLIELREMLKSGELNRLVLMSATIDVNFFRNYFEKDGIQTEAVSVEGRTGYEKLFSRTIDNNLVKLLVADLWQKKEFSNTGSILVFLPGYGEIKSLGLDLIEHFHKCNLTPLYDDESSVTPQCSSRNLFYLHSQINPRKQAEAFRVGKKKIILSTNIAETSVTIPDVDFIVDCGKQRMKSFEPGSAVSMWLTTLISKSSARQRAGRCGRLPGTIGTCYHLFSRKTFDEIMLNEQAPELVRIPIPEICLSAKMLGGDMKIEEFLSKAPDPPTQKTICNAVEELKALGAIEQNEDLTPLGRLLVDMPLDPRLGKAVLASVLLRCVDPVITIVTSLGYRDPFVIASNGDDNHLTKKFKSAMSGGLQSDHHLILQAFEAWNSGCKGNWPIHRILSMPTLQYIKDVRRTIFDHLKACNLQPSNDNSHDWNLVTACLSIGSFPNVGRMTNPKSTGRGRKQFTVISANQRKLFQVAKASMYVENFQISESNHWVIFDEMFQIARGAVPNLKTVTAVPVLPIALFGGIDRPMIKSDEGEVYLQWNQVNLKLSCASHQVAAKFAHLHKDWNAFFNYALETRNTRDDGLVRVIQMLLSSDGNIRQAPNSNYSGARNESRSNGRYFRGAFNRGRGRGRGRGAPRGAAANALSDSAANYLMVNELNLCHMRGRGHQECLEHIRGQFESLHGVTVTCGFTTDGKNVAGMAFWFSSIENYGAISCGELTYSNINTAALKRASDDAAAYGSPCYYEHGLKFNTCASMMISQRANEWCPTSDSHNIIVSDPAYIYVSGYAFDFTYPGGQYGIAYCISR</sequence>
<dbReference type="GO" id="GO:0003723">
    <property type="term" value="F:RNA binding"/>
    <property type="evidence" value="ECO:0007669"/>
    <property type="project" value="TreeGrafter"/>
</dbReference>
<dbReference type="Pfam" id="PF04408">
    <property type="entry name" value="WHD_HA2"/>
    <property type="match status" value="1"/>
</dbReference>
<dbReference type="InterPro" id="IPR027417">
    <property type="entry name" value="P-loop_NTPase"/>
</dbReference>
<dbReference type="Gene3D" id="1.20.120.1080">
    <property type="match status" value="1"/>
</dbReference>
<dbReference type="GO" id="GO:0016787">
    <property type="term" value="F:hydrolase activity"/>
    <property type="evidence" value="ECO:0007669"/>
    <property type="project" value="UniProtKB-KW"/>
</dbReference>
<evidence type="ECO:0000256" key="2">
    <source>
        <dbReference type="ARBA" id="ARBA00022741"/>
    </source>
</evidence>
<keyword evidence="3" id="KW-0378">Hydrolase</keyword>
<dbReference type="SMART" id="SM00393">
    <property type="entry name" value="R3H"/>
    <property type="match status" value="1"/>
</dbReference>
<proteinExistence type="predicted"/>
<dbReference type="Pfam" id="PF21010">
    <property type="entry name" value="HA2_C"/>
    <property type="match status" value="1"/>
</dbReference>
<accession>E4YJF6</accession>
<dbReference type="PROSITE" id="PS51194">
    <property type="entry name" value="HELICASE_CTER"/>
    <property type="match status" value="1"/>
</dbReference>
<keyword evidence="2" id="KW-0547">Nucleotide-binding</keyword>
<dbReference type="Pfam" id="PF01424">
    <property type="entry name" value="R3H"/>
    <property type="match status" value="1"/>
</dbReference>
<evidence type="ECO:0000256" key="5">
    <source>
        <dbReference type="ARBA" id="ARBA00047984"/>
    </source>
</evidence>
<dbReference type="PANTHER" id="PTHR18934:SF213">
    <property type="entry name" value="3'-5' RNA HELICASE YTHDC2"/>
    <property type="match status" value="1"/>
</dbReference>
<evidence type="ECO:0000259" key="9">
    <source>
        <dbReference type="PROSITE" id="PS51194"/>
    </source>
</evidence>
<dbReference type="GO" id="GO:0005524">
    <property type="term" value="F:ATP binding"/>
    <property type="evidence" value="ECO:0007669"/>
    <property type="project" value="UniProtKB-KW"/>
</dbReference>
<feature type="domain" description="Helicase C-terminal" evidence="9">
    <location>
        <begin position="336"/>
        <end position="527"/>
    </location>
</feature>
<protein>
    <recommendedName>
        <fullName evidence="1">RNA helicase</fullName>
        <ecNumber evidence="1">3.6.4.13</ecNumber>
    </recommendedName>
</protein>
<dbReference type="InterPro" id="IPR036867">
    <property type="entry name" value="R3H_dom_sf"/>
</dbReference>
<dbReference type="SUPFAM" id="SSF82708">
    <property type="entry name" value="R3H domain"/>
    <property type="match status" value="1"/>
</dbReference>
<name>E4YJF6_OIKDI</name>
<dbReference type="InterPro" id="IPR048333">
    <property type="entry name" value="HA2_WH"/>
</dbReference>
<dbReference type="PROSITE" id="PS51192">
    <property type="entry name" value="HELICASE_ATP_BIND_1"/>
    <property type="match status" value="1"/>
</dbReference>
<dbReference type="SUPFAM" id="SSF52540">
    <property type="entry name" value="P-loop containing nucleoside triphosphate hydrolases"/>
    <property type="match status" value="1"/>
</dbReference>
<organism evidence="10">
    <name type="scientific">Oikopleura dioica</name>
    <name type="common">Tunicate</name>
    <dbReference type="NCBI Taxonomy" id="34765"/>
    <lineage>
        <taxon>Eukaryota</taxon>
        <taxon>Metazoa</taxon>
        <taxon>Chordata</taxon>
        <taxon>Tunicata</taxon>
        <taxon>Appendicularia</taxon>
        <taxon>Copelata</taxon>
        <taxon>Oikopleuridae</taxon>
        <taxon>Oikopleura</taxon>
    </lineage>
</organism>
<dbReference type="InterPro" id="IPR014001">
    <property type="entry name" value="Helicase_ATP-bd"/>
</dbReference>
<dbReference type="Gene3D" id="3.40.50.300">
    <property type="entry name" value="P-loop containing nucleotide triphosphate hydrolases"/>
    <property type="match status" value="2"/>
</dbReference>
<dbReference type="CDD" id="cd18791">
    <property type="entry name" value="SF2_C_RHA"/>
    <property type="match status" value="1"/>
</dbReference>